<gene>
    <name evidence="1" type="ORF">SAMN04488511_107185</name>
</gene>
<dbReference type="SUPFAM" id="SSF52540">
    <property type="entry name" value="P-loop containing nucleoside triphosphate hydrolases"/>
    <property type="match status" value="1"/>
</dbReference>
<sequence>MHLQTLYLKPYALNPIKKMQNTTLGQLKTTGYTSRSVKEELRENLIKVLRDKKAEFEGIIGYDETVIPELQTAILSRHNILLLGLRGQAKTRIARLMVNLLDEYVPYVAGSEIFDDPLNPISWYAKNEIATKGDDTEIAWLHRSERYTEKLATPDVTVADLIGDVDPIKAATLKLTYNDERVIHFGLIPRAHRSIFVINELPDLQARIQVALFNMLQEKDIQIRGFKLRLPLDIQFVFTANPEDYTNRGSIVTPLKDRIESQILTHYPKTVEISRKITFQEAKLTADQRTSIEADGLVKDLIEQIAFEARKSEYIDQKSGVSARLTISAYENLISTAERRMLISGDKNTFVRLSDFAGVIPAITGKIELVYEGELEGPAHVATTLIGKAVKTLFARYFPDPEKAKKTKTANPYTEVTEWFTDGNNIDVTDALTNVQYKKALMLVPGLYDLVKKFHPKLSENQTLLLMEFVLHGLAEYSQLSKNFLNGGFGFSDMFGSLFNAEFDEEEDEDDFR</sequence>
<keyword evidence="2" id="KW-1185">Reference proteome</keyword>
<dbReference type="PANTHER" id="PTHR30267:SF2">
    <property type="entry name" value="PROTEIN PRKA"/>
    <property type="match status" value="1"/>
</dbReference>
<evidence type="ECO:0000313" key="1">
    <source>
        <dbReference type="EMBL" id="SFA48653.1"/>
    </source>
</evidence>
<protein>
    <submittedName>
        <fullName evidence="1">Magnesium chelatase subunit I</fullName>
    </submittedName>
</protein>
<name>A0A1I0TAN7_9SPHI</name>
<dbReference type="AlphaFoldDB" id="A0A1I0TAN7"/>
<organism evidence="1 2">
    <name type="scientific">Pedobacter suwonensis</name>
    <dbReference type="NCBI Taxonomy" id="332999"/>
    <lineage>
        <taxon>Bacteria</taxon>
        <taxon>Pseudomonadati</taxon>
        <taxon>Bacteroidota</taxon>
        <taxon>Sphingobacteriia</taxon>
        <taxon>Sphingobacteriales</taxon>
        <taxon>Sphingobacteriaceae</taxon>
        <taxon>Pedobacter</taxon>
    </lineage>
</organism>
<dbReference type="STRING" id="332999.SAMN04488511_107185"/>
<dbReference type="EMBL" id="FOJM01000007">
    <property type="protein sequence ID" value="SFA48653.1"/>
    <property type="molecule type" value="Genomic_DNA"/>
</dbReference>
<accession>A0A1I0TAN7</accession>
<dbReference type="GO" id="GO:0004672">
    <property type="term" value="F:protein kinase activity"/>
    <property type="evidence" value="ECO:0007669"/>
    <property type="project" value="TreeGrafter"/>
</dbReference>
<dbReference type="Gene3D" id="3.40.50.300">
    <property type="entry name" value="P-loop containing nucleotide triphosphate hydrolases"/>
    <property type="match status" value="1"/>
</dbReference>
<dbReference type="InterPro" id="IPR027417">
    <property type="entry name" value="P-loop_NTPase"/>
</dbReference>
<dbReference type="Proteomes" id="UP000198836">
    <property type="component" value="Unassembled WGS sequence"/>
</dbReference>
<reference evidence="2" key="1">
    <citation type="submission" date="2016-10" db="EMBL/GenBank/DDBJ databases">
        <authorList>
            <person name="Varghese N."/>
            <person name="Submissions S."/>
        </authorList>
    </citation>
    <scope>NUCLEOTIDE SEQUENCE [LARGE SCALE GENOMIC DNA]</scope>
    <source>
        <strain evidence="2">DSM 18130</strain>
    </source>
</reference>
<dbReference type="PANTHER" id="PTHR30267">
    <property type="entry name" value="PROTEIN KINASE PRKA"/>
    <property type="match status" value="1"/>
</dbReference>
<evidence type="ECO:0000313" key="2">
    <source>
        <dbReference type="Proteomes" id="UP000198836"/>
    </source>
</evidence>
<proteinExistence type="predicted"/>